<dbReference type="Pfam" id="PF20703">
    <property type="entry name" value="nSTAND1"/>
    <property type="match status" value="1"/>
</dbReference>
<organism evidence="5 6">
    <name type="scientific">Allopontixanthobacter sediminis</name>
    <dbReference type="NCBI Taxonomy" id="1689985"/>
    <lineage>
        <taxon>Bacteria</taxon>
        <taxon>Pseudomonadati</taxon>
        <taxon>Pseudomonadota</taxon>
        <taxon>Alphaproteobacteria</taxon>
        <taxon>Sphingomonadales</taxon>
        <taxon>Erythrobacteraceae</taxon>
        <taxon>Allopontixanthobacter</taxon>
    </lineage>
</organism>
<dbReference type="InterPro" id="IPR049052">
    <property type="entry name" value="nSTAND1"/>
</dbReference>
<accession>A0A845AYU3</accession>
<comment type="caution">
    <text evidence="5">The sequence shown here is derived from an EMBL/GenBank/DDBJ whole genome shotgun (WGS) entry which is preliminary data.</text>
</comment>
<evidence type="ECO:0000256" key="3">
    <source>
        <dbReference type="SAM" id="Phobius"/>
    </source>
</evidence>
<proteinExistence type="predicted"/>
<gene>
    <name evidence="5" type="ORF">GRI65_01345</name>
</gene>
<sequence length="705" mass="78900">MKSPFKFLDAYTAADAEVFFGRSAETELLYRLLGETDIVLVYGQSGTGKTSLIQCGLANRIRETDWHPLWVRLRDNINASLAQEIGAAAITPIEPGASPVEAIKSLYLDHLRPIYLIFDQFEELFVLGTREEQEAFYSTAAEIIASDVSCKIIVSLREEYLAQLDRFEQIVPNLFNKRLRVEFMSPAQIERVITGTCEAHGIALENGADTARLIVDKLSDSGRTYVQLAYLQVYLDSLYNRVATGAHGGESAVPVVFTDDAIERTGELGDVMSNFLDHRIRDIAAEVQAEHPKVNTASLRQLLEEFVSVEGTKQPTTPDELAQRMPNSGPWVTLALARLQANRVLREVDGRYELAHDALAARIVETRSSERQAMLQVRKIVRDGLASHRQTRSYLQREELAVVSRGLKQVDPVTDQPLLVLDDAEADFVRKSIRKRRRDRLYMAGIGTGVAAILLGLFTFSQASQADAKIAQAAAQAAEKERMAARLQSNESTDNMAYQTYLFLLGNTDPNVQLTRRQLIDYAMAENEMRDNRVATEDGPRSVWKSLNEFTGAYEIGSEEYASVLITELSVEARRALVADPANWDHRIAYKAILLRQFFQPPEGQDRAVIGRRLVNTMRYAENLAMEDFPPGAVTFKQFTPQDFKPVYYDYDIAVLCTMLKMEDIYPQDSCRGIDQLEPEDLPFDMSSAEANPALEDKGTAAGPA</sequence>
<dbReference type="Proteomes" id="UP000431922">
    <property type="component" value="Unassembled WGS sequence"/>
</dbReference>
<evidence type="ECO:0000313" key="6">
    <source>
        <dbReference type="Proteomes" id="UP000431922"/>
    </source>
</evidence>
<dbReference type="SUPFAM" id="SSF52540">
    <property type="entry name" value="P-loop containing nucleoside triphosphate hydrolases"/>
    <property type="match status" value="1"/>
</dbReference>
<dbReference type="InterPro" id="IPR027417">
    <property type="entry name" value="P-loop_NTPase"/>
</dbReference>
<name>A0A845AYU3_9SPHN</name>
<keyword evidence="3" id="KW-0472">Membrane</keyword>
<feature type="transmembrane region" description="Helical" evidence="3">
    <location>
        <begin position="441"/>
        <end position="460"/>
    </location>
</feature>
<dbReference type="OrthoDB" id="235631at2"/>
<feature type="region of interest" description="Disordered" evidence="2">
    <location>
        <begin position="677"/>
        <end position="705"/>
    </location>
</feature>
<dbReference type="AlphaFoldDB" id="A0A845AYU3"/>
<keyword evidence="3" id="KW-0812">Transmembrane</keyword>
<dbReference type="EMBL" id="WTYL01000001">
    <property type="protein sequence ID" value="MXP43096.1"/>
    <property type="molecule type" value="Genomic_DNA"/>
</dbReference>
<evidence type="ECO:0000259" key="4">
    <source>
        <dbReference type="Pfam" id="PF20703"/>
    </source>
</evidence>
<dbReference type="RefSeq" id="WP_160754743.1">
    <property type="nucleotide sequence ID" value="NZ_WTYL01000001.1"/>
</dbReference>
<evidence type="ECO:0000256" key="1">
    <source>
        <dbReference type="SAM" id="Coils"/>
    </source>
</evidence>
<reference evidence="5 6" key="1">
    <citation type="submission" date="2019-12" db="EMBL/GenBank/DDBJ databases">
        <title>Genomic-based taxomic classification of the family Erythrobacteraceae.</title>
        <authorList>
            <person name="Xu L."/>
        </authorList>
    </citation>
    <scope>NUCLEOTIDE SEQUENCE [LARGE SCALE GENOMIC DNA]</scope>
    <source>
        <strain evidence="5 6">KCTC 42453</strain>
    </source>
</reference>
<feature type="domain" description="Novel STAND NTPase 1" evidence="4">
    <location>
        <begin position="4"/>
        <end position="361"/>
    </location>
</feature>
<keyword evidence="1" id="KW-0175">Coiled coil</keyword>
<protein>
    <recommendedName>
        <fullName evidence="4">Novel STAND NTPase 1 domain-containing protein</fullName>
    </recommendedName>
</protein>
<feature type="coiled-coil region" evidence="1">
    <location>
        <begin position="463"/>
        <end position="490"/>
    </location>
</feature>
<dbReference type="Gene3D" id="3.40.50.300">
    <property type="entry name" value="P-loop containing nucleotide triphosphate hydrolases"/>
    <property type="match status" value="1"/>
</dbReference>
<keyword evidence="3" id="KW-1133">Transmembrane helix</keyword>
<evidence type="ECO:0000256" key="2">
    <source>
        <dbReference type="SAM" id="MobiDB-lite"/>
    </source>
</evidence>
<evidence type="ECO:0000313" key="5">
    <source>
        <dbReference type="EMBL" id="MXP43096.1"/>
    </source>
</evidence>
<keyword evidence="6" id="KW-1185">Reference proteome</keyword>